<sequence>MNPKDWKVKEFQTYFGTQDKFRDNLITLATGKYSIDIIKFDEWLKEEHGYNETVDGSMEDFIKVSFGQEAVEFIVSLL</sequence>
<dbReference type="EMBL" id="LAZR01000748">
    <property type="protein sequence ID" value="KKN58784.1"/>
    <property type="molecule type" value="Genomic_DNA"/>
</dbReference>
<organism evidence="1">
    <name type="scientific">marine sediment metagenome</name>
    <dbReference type="NCBI Taxonomy" id="412755"/>
    <lineage>
        <taxon>unclassified sequences</taxon>
        <taxon>metagenomes</taxon>
        <taxon>ecological metagenomes</taxon>
    </lineage>
</organism>
<proteinExistence type="predicted"/>
<name>A0A0F9RVG7_9ZZZZ</name>
<comment type="caution">
    <text evidence="1">The sequence shown here is derived from an EMBL/GenBank/DDBJ whole genome shotgun (WGS) entry which is preliminary data.</text>
</comment>
<evidence type="ECO:0000313" key="1">
    <source>
        <dbReference type="EMBL" id="KKN58784.1"/>
    </source>
</evidence>
<protein>
    <submittedName>
        <fullName evidence="1">Uncharacterized protein</fullName>
    </submittedName>
</protein>
<accession>A0A0F9RVG7</accession>
<dbReference type="AlphaFoldDB" id="A0A0F9RVG7"/>
<gene>
    <name evidence="1" type="ORF">LCGC14_0548790</name>
</gene>
<reference evidence="1" key="1">
    <citation type="journal article" date="2015" name="Nature">
        <title>Complex archaea that bridge the gap between prokaryotes and eukaryotes.</title>
        <authorList>
            <person name="Spang A."/>
            <person name="Saw J.H."/>
            <person name="Jorgensen S.L."/>
            <person name="Zaremba-Niedzwiedzka K."/>
            <person name="Martijn J."/>
            <person name="Lind A.E."/>
            <person name="van Eijk R."/>
            <person name="Schleper C."/>
            <person name="Guy L."/>
            <person name="Ettema T.J."/>
        </authorList>
    </citation>
    <scope>NUCLEOTIDE SEQUENCE</scope>
</reference>